<reference evidence="4" key="1">
    <citation type="submission" date="2018-11" db="EMBL/GenBank/DDBJ databases">
        <title>Chitinophaga lutea sp.nov., isolate from arsenic contaminated soil.</title>
        <authorList>
            <person name="Zong Y."/>
        </authorList>
    </citation>
    <scope>NUCLEOTIDE SEQUENCE [LARGE SCALE GENOMIC DNA]</scope>
    <source>
        <strain evidence="4">YLT18</strain>
    </source>
</reference>
<dbReference type="AlphaFoldDB" id="A0A3N4MIP1"/>
<comment type="similarity">
    <text evidence="1">Belongs to the AHA1 family.</text>
</comment>
<evidence type="ECO:0000313" key="4">
    <source>
        <dbReference type="Proteomes" id="UP000279089"/>
    </source>
</evidence>
<evidence type="ECO:0000256" key="1">
    <source>
        <dbReference type="ARBA" id="ARBA00006817"/>
    </source>
</evidence>
<dbReference type="InterPro" id="IPR013538">
    <property type="entry name" value="ASHA1/2-like_C"/>
</dbReference>
<comment type="caution">
    <text evidence="3">The sequence shown here is derived from an EMBL/GenBank/DDBJ whole genome shotgun (WGS) entry which is preliminary data.</text>
</comment>
<proteinExistence type="inferred from homology"/>
<feature type="domain" description="Activator of Hsp90 ATPase homologue 1/2-like C-terminal" evidence="2">
    <location>
        <begin position="11"/>
        <end position="137"/>
    </location>
</feature>
<dbReference type="Gene3D" id="3.30.530.20">
    <property type="match status" value="2"/>
</dbReference>
<dbReference type="SUPFAM" id="SSF55961">
    <property type="entry name" value="Bet v1-like"/>
    <property type="match status" value="2"/>
</dbReference>
<dbReference type="Pfam" id="PF08327">
    <property type="entry name" value="AHSA1"/>
    <property type="match status" value="1"/>
</dbReference>
<dbReference type="EMBL" id="RMBX01000009">
    <property type="protein sequence ID" value="RPD39960.1"/>
    <property type="molecule type" value="Genomic_DNA"/>
</dbReference>
<gene>
    <name evidence="3" type="ORF">EG028_17715</name>
</gene>
<organism evidence="3 4">
    <name type="scientific">Chitinophaga barathri</name>
    <dbReference type="NCBI Taxonomy" id="1647451"/>
    <lineage>
        <taxon>Bacteria</taxon>
        <taxon>Pseudomonadati</taxon>
        <taxon>Bacteroidota</taxon>
        <taxon>Chitinophagia</taxon>
        <taxon>Chitinophagales</taxon>
        <taxon>Chitinophagaceae</taxon>
        <taxon>Chitinophaga</taxon>
    </lineage>
</organism>
<sequence length="278" mass="31779">MSLLVIERTYRAPVEKVWEALTNKEQMKEWYFDVSDFKPEPGFRFHFTGENEGIVFRHECVVVEARKPEKLSYTWRYDGYTGESLVTFELFKAEQDSTRLKLTHSGTDTFTHPDFDKADFTTGWNAILGDSLRNFLEKGDIKKSARINAPAHIIWDILLHPDNQWGLAFGGGATVETNWNTGSTVIWKDTAGNIGANGIVETIQPEASLHIRYYDDIRPPAGTPLGDYAEQFRLEPHPDGSHTLHIRAGLLSKRDIPFHTDMWEKAIVIIKDLAEKRK</sequence>
<keyword evidence="4" id="KW-1185">Reference proteome</keyword>
<dbReference type="RefSeq" id="WP_120517752.1">
    <property type="nucleotide sequence ID" value="NZ_QXZY01000010.1"/>
</dbReference>
<dbReference type="CDD" id="cd07814">
    <property type="entry name" value="SRPBCC_CalC_Aha1-like"/>
    <property type="match status" value="1"/>
</dbReference>
<name>A0A3N4MIP1_9BACT</name>
<evidence type="ECO:0000259" key="2">
    <source>
        <dbReference type="Pfam" id="PF08327"/>
    </source>
</evidence>
<dbReference type="OrthoDB" id="2355173at2"/>
<accession>A0A3N4MIP1</accession>
<protein>
    <recommendedName>
        <fullName evidence="2">Activator of Hsp90 ATPase homologue 1/2-like C-terminal domain-containing protein</fullName>
    </recommendedName>
</protein>
<evidence type="ECO:0000313" key="3">
    <source>
        <dbReference type="EMBL" id="RPD39960.1"/>
    </source>
</evidence>
<dbReference type="InterPro" id="IPR023393">
    <property type="entry name" value="START-like_dom_sf"/>
</dbReference>
<dbReference type="Proteomes" id="UP000279089">
    <property type="component" value="Unassembled WGS sequence"/>
</dbReference>